<proteinExistence type="inferred from homology"/>
<dbReference type="GO" id="GO:0051536">
    <property type="term" value="F:iron-sulfur cluster binding"/>
    <property type="evidence" value="ECO:0007669"/>
    <property type="project" value="UniProtKB-KW"/>
</dbReference>
<dbReference type="EMBL" id="CACRUA010000005">
    <property type="protein sequence ID" value="VYT72778.1"/>
    <property type="molecule type" value="Genomic_DNA"/>
</dbReference>
<dbReference type="RefSeq" id="WP_003505853.1">
    <property type="nucleotide sequence ID" value="NZ_CABKPP010000001.1"/>
</dbReference>
<evidence type="ECO:0000256" key="3">
    <source>
        <dbReference type="ARBA" id="ARBA00022723"/>
    </source>
</evidence>
<dbReference type="PANTHER" id="PTHR30548:SF5">
    <property type="entry name" value="SUBUNIT OF OXYGEN-SENSITIVE 2-HYDROXYISOCAPROYL-COA DEHYDRATASE"/>
    <property type="match status" value="1"/>
</dbReference>
<dbReference type="GO" id="GO:0016836">
    <property type="term" value="F:hydro-lyase activity"/>
    <property type="evidence" value="ECO:0007669"/>
    <property type="project" value="UniProtKB-ARBA"/>
</dbReference>
<name>A0A6N2Z437_CLOSY</name>
<dbReference type="Gene3D" id="3.40.50.11890">
    <property type="match status" value="1"/>
</dbReference>
<accession>A0A6N2Z437</accession>
<keyword evidence="3" id="KW-0479">Metal-binding</keyword>
<dbReference type="InterPro" id="IPR010327">
    <property type="entry name" value="FldB/FldC_alpha/beta"/>
</dbReference>
<reference evidence="6" key="1">
    <citation type="submission" date="2019-11" db="EMBL/GenBank/DDBJ databases">
        <authorList>
            <person name="Feng L."/>
        </authorList>
    </citation>
    <scope>NUCLEOTIDE SEQUENCE</scope>
    <source>
        <strain evidence="6">CsymbiosumLFYP84</strain>
    </source>
</reference>
<gene>
    <name evidence="6" type="primary">fldC_1</name>
    <name evidence="6" type="ORF">CSLFYP84_00430</name>
</gene>
<protein>
    <submittedName>
        <fullName evidence="6">R-phenyllactate dehydratase beta subunit</fullName>
        <ecNumber evidence="6">4.2.1.-</ecNumber>
    </submittedName>
</protein>
<dbReference type="Gene3D" id="3.40.50.11900">
    <property type="match status" value="1"/>
</dbReference>
<evidence type="ECO:0000313" key="6">
    <source>
        <dbReference type="EMBL" id="VYT72778.1"/>
    </source>
</evidence>
<dbReference type="Gene3D" id="1.20.1270.370">
    <property type="match status" value="1"/>
</dbReference>
<dbReference type="AlphaFoldDB" id="A0A6N2Z437"/>
<organism evidence="6">
    <name type="scientific">Clostridium symbiosum</name>
    <name type="common">Bacteroides symbiosus</name>
    <dbReference type="NCBI Taxonomy" id="1512"/>
    <lineage>
        <taxon>Bacteria</taxon>
        <taxon>Bacillati</taxon>
        <taxon>Bacillota</taxon>
        <taxon>Clostridia</taxon>
        <taxon>Lachnospirales</taxon>
        <taxon>Lachnospiraceae</taxon>
        <taxon>Otoolea</taxon>
    </lineage>
</organism>
<comment type="cofactor">
    <cofactor evidence="1">
        <name>[4Fe-4S] cluster</name>
        <dbReference type="ChEBI" id="CHEBI:49883"/>
    </cofactor>
</comment>
<evidence type="ECO:0000256" key="5">
    <source>
        <dbReference type="ARBA" id="ARBA00023014"/>
    </source>
</evidence>
<dbReference type="EC" id="4.2.1.-" evidence="6"/>
<sequence>MADLYESIKILREACKNPRAKLDQYLSEGKKVVGCFPPYTPEELVHASGMIPMGLWGGRTELALAKSYLPAFACPIMQADMEFGLKGAYQGLSAVIIPAACDTLRCMTQNWRFGVSSIPMIPIVYPQNRACRASVDYLISEYENVLLMLSTITGNMMSEKSLCNTIEIYNEHNAVMRKFAEISNLHLDIITPVIRHAVMKSAFFFEKSEHSAIVKDITEGLEQLPSHPFSGKKVVLTGITAEPDDILEILAENKIAVAGDDLAQEMRQYRTDTPSKGGGGLKRLALQWNARHGCSLIHETGKPRGTLLAALCRETGSDGVINCLMKFCDPEEYDQPYFEADLRKSGYPALTIEIDPLNASYEQLRTRIQTFSELL</sequence>
<dbReference type="Pfam" id="PF06050">
    <property type="entry name" value="HGD-D"/>
    <property type="match status" value="1"/>
</dbReference>
<keyword evidence="4" id="KW-0408">Iron</keyword>
<dbReference type="GO" id="GO:0046872">
    <property type="term" value="F:metal ion binding"/>
    <property type="evidence" value="ECO:0007669"/>
    <property type="project" value="UniProtKB-KW"/>
</dbReference>
<evidence type="ECO:0000256" key="2">
    <source>
        <dbReference type="ARBA" id="ARBA00005806"/>
    </source>
</evidence>
<evidence type="ECO:0000256" key="4">
    <source>
        <dbReference type="ARBA" id="ARBA00023004"/>
    </source>
</evidence>
<evidence type="ECO:0000256" key="1">
    <source>
        <dbReference type="ARBA" id="ARBA00001966"/>
    </source>
</evidence>
<comment type="similarity">
    <text evidence="2">Belongs to the FldB/FldC dehydratase alpha/beta subunit family.</text>
</comment>
<keyword evidence="5" id="KW-0411">Iron-sulfur</keyword>
<dbReference type="PANTHER" id="PTHR30548">
    <property type="entry name" value="2-HYDROXYGLUTARYL-COA DEHYDRATASE, D-COMPONENT-RELATED"/>
    <property type="match status" value="1"/>
</dbReference>
<keyword evidence="6" id="KW-0456">Lyase</keyword>